<name>A0AAV4H962_9GAST</name>
<reference evidence="2 3" key="1">
    <citation type="journal article" date="2021" name="Elife">
        <title>Chloroplast acquisition without the gene transfer in kleptoplastic sea slugs, Plakobranchus ocellatus.</title>
        <authorList>
            <person name="Maeda T."/>
            <person name="Takahashi S."/>
            <person name="Yoshida T."/>
            <person name="Shimamura S."/>
            <person name="Takaki Y."/>
            <person name="Nagai Y."/>
            <person name="Toyoda A."/>
            <person name="Suzuki Y."/>
            <person name="Arimoto A."/>
            <person name="Ishii H."/>
            <person name="Satoh N."/>
            <person name="Nishiyama T."/>
            <person name="Hasebe M."/>
            <person name="Maruyama T."/>
            <person name="Minagawa J."/>
            <person name="Obokata J."/>
            <person name="Shigenobu S."/>
        </authorList>
    </citation>
    <scope>NUCLEOTIDE SEQUENCE [LARGE SCALE GENOMIC DNA]</scope>
</reference>
<dbReference type="Proteomes" id="UP000762676">
    <property type="component" value="Unassembled WGS sequence"/>
</dbReference>
<evidence type="ECO:0000313" key="3">
    <source>
        <dbReference type="Proteomes" id="UP000762676"/>
    </source>
</evidence>
<evidence type="ECO:0000256" key="1">
    <source>
        <dbReference type="SAM" id="MobiDB-lite"/>
    </source>
</evidence>
<comment type="caution">
    <text evidence="2">The sequence shown here is derived from an EMBL/GenBank/DDBJ whole genome shotgun (WGS) entry which is preliminary data.</text>
</comment>
<evidence type="ECO:0000313" key="2">
    <source>
        <dbReference type="EMBL" id="GFR94657.1"/>
    </source>
</evidence>
<protein>
    <submittedName>
        <fullName evidence="2">Nucleolar protein 4</fullName>
    </submittedName>
</protein>
<dbReference type="AlphaFoldDB" id="A0AAV4H962"/>
<organism evidence="2 3">
    <name type="scientific">Elysia marginata</name>
    <dbReference type="NCBI Taxonomy" id="1093978"/>
    <lineage>
        <taxon>Eukaryota</taxon>
        <taxon>Metazoa</taxon>
        <taxon>Spiralia</taxon>
        <taxon>Lophotrochozoa</taxon>
        <taxon>Mollusca</taxon>
        <taxon>Gastropoda</taxon>
        <taxon>Heterobranchia</taxon>
        <taxon>Euthyneura</taxon>
        <taxon>Panpulmonata</taxon>
        <taxon>Sacoglossa</taxon>
        <taxon>Placobranchoidea</taxon>
        <taxon>Plakobranchidae</taxon>
        <taxon>Elysia</taxon>
    </lineage>
</organism>
<dbReference type="EMBL" id="BMAT01012562">
    <property type="protein sequence ID" value="GFR94657.1"/>
    <property type="molecule type" value="Genomic_DNA"/>
</dbReference>
<accession>A0AAV4H962</accession>
<feature type="region of interest" description="Disordered" evidence="1">
    <location>
        <begin position="330"/>
        <end position="354"/>
    </location>
</feature>
<sequence length="444" mass="49412">MLNESKNNCTTFIIYLNYVSFTATEDLPLSIKTETDTVKSPAPTKEHMIDADCVEVTEKAIDARTASVGVPLEIFPYRFPESEAKRDQTSPRSVGIPQVVSPRLSDAHLAYLLKLPHSSSAVTPNPLSTSPAAFSTVLSPHLNSPFQPFDKRLSRSLTTAATATQGSFFDHRVDGESSLNYLSPNTPPRMIEPLRAQHQQDFSSNLEAYVLSRLSTATNRPPHSIDVALSVDTKRFLPPLQINQDFTMDSPFMISNSHRLAAEKVHQQAADSQPSPIRSNRNKERQKMRMANDLNTHGGAVSGSVDLTKDREVSVTQVKRRRPISYGHSDSVETAKRRGKLAPVYGPSKESSSVPAHIKDSEMYRIYNSWALKNYGDAGKTKTVTRNKYERIVRILIGDESSASDNAKFKFWVKAKGFCLSPMKSSSGERILLVPSKHEVRYLM</sequence>
<gene>
    <name evidence="2" type="ORF">ElyMa_006255200</name>
</gene>
<proteinExistence type="predicted"/>
<keyword evidence="3" id="KW-1185">Reference proteome</keyword>